<comment type="caution">
    <text evidence="1">The sequence shown here is derived from an EMBL/GenBank/DDBJ whole genome shotgun (WGS) entry which is preliminary data.</text>
</comment>
<reference evidence="1 2" key="1">
    <citation type="submission" date="2020-02" db="EMBL/GenBank/DDBJ databases">
        <title>Draft genome sequence of Haematococcus lacustris strain NIES-144.</title>
        <authorList>
            <person name="Morimoto D."/>
            <person name="Nakagawa S."/>
            <person name="Yoshida T."/>
            <person name="Sawayama S."/>
        </authorList>
    </citation>
    <scope>NUCLEOTIDE SEQUENCE [LARGE SCALE GENOMIC DNA]</scope>
    <source>
        <strain evidence="1 2">NIES-144</strain>
    </source>
</reference>
<organism evidence="1 2">
    <name type="scientific">Haematococcus lacustris</name>
    <name type="common">Green alga</name>
    <name type="synonym">Haematococcus pluvialis</name>
    <dbReference type="NCBI Taxonomy" id="44745"/>
    <lineage>
        <taxon>Eukaryota</taxon>
        <taxon>Viridiplantae</taxon>
        <taxon>Chlorophyta</taxon>
        <taxon>core chlorophytes</taxon>
        <taxon>Chlorophyceae</taxon>
        <taxon>CS clade</taxon>
        <taxon>Chlamydomonadales</taxon>
        <taxon>Haematococcaceae</taxon>
        <taxon>Haematococcus</taxon>
    </lineage>
</organism>
<dbReference type="AlphaFoldDB" id="A0A699ZAV2"/>
<name>A0A699ZAV2_HAELA</name>
<dbReference type="EMBL" id="BLLF01001514">
    <property type="protein sequence ID" value="GFH19743.1"/>
    <property type="molecule type" value="Genomic_DNA"/>
</dbReference>
<evidence type="ECO:0000313" key="1">
    <source>
        <dbReference type="EMBL" id="GFH19743.1"/>
    </source>
</evidence>
<feature type="non-terminal residue" evidence="1">
    <location>
        <position position="1"/>
    </location>
</feature>
<feature type="non-terminal residue" evidence="1">
    <location>
        <position position="39"/>
    </location>
</feature>
<protein>
    <submittedName>
        <fullName evidence="1">Uncharacterized protein</fullName>
    </submittedName>
</protein>
<sequence>MKDAVLLLAGPVYTLQEQPTAMCDAWRPPASCCMRDSDH</sequence>
<gene>
    <name evidence="1" type="ORF">HaLaN_16746</name>
</gene>
<evidence type="ECO:0000313" key="2">
    <source>
        <dbReference type="Proteomes" id="UP000485058"/>
    </source>
</evidence>
<dbReference type="Proteomes" id="UP000485058">
    <property type="component" value="Unassembled WGS sequence"/>
</dbReference>
<keyword evidence="2" id="KW-1185">Reference proteome</keyword>
<accession>A0A699ZAV2</accession>
<proteinExistence type="predicted"/>